<feature type="domain" description="Plastid lipid-associated protein/fibrillin conserved" evidence="3">
    <location>
        <begin position="36"/>
        <end position="251"/>
    </location>
</feature>
<organism evidence="4 5">
    <name type="scientific">Stephanodiscus triporus</name>
    <dbReference type="NCBI Taxonomy" id="2934178"/>
    <lineage>
        <taxon>Eukaryota</taxon>
        <taxon>Sar</taxon>
        <taxon>Stramenopiles</taxon>
        <taxon>Ochrophyta</taxon>
        <taxon>Bacillariophyta</taxon>
        <taxon>Coscinodiscophyceae</taxon>
        <taxon>Thalassiosirophycidae</taxon>
        <taxon>Stephanodiscales</taxon>
        <taxon>Stephanodiscaceae</taxon>
        <taxon>Stephanodiscus</taxon>
    </lineage>
</organism>
<evidence type="ECO:0000313" key="5">
    <source>
        <dbReference type="Proteomes" id="UP001530315"/>
    </source>
</evidence>
<protein>
    <recommendedName>
        <fullName evidence="3">Plastid lipid-associated protein/fibrillin conserved domain-containing protein</fullName>
    </recommendedName>
</protein>
<dbReference type="InterPro" id="IPR039633">
    <property type="entry name" value="PAP"/>
</dbReference>
<evidence type="ECO:0000313" key="4">
    <source>
        <dbReference type="EMBL" id="KAL3793274.1"/>
    </source>
</evidence>
<dbReference type="InterPro" id="IPR006843">
    <property type="entry name" value="PAP/fibrillin_dom"/>
</dbReference>
<reference evidence="4 5" key="1">
    <citation type="submission" date="2024-10" db="EMBL/GenBank/DDBJ databases">
        <title>Updated reference genomes for cyclostephanoid diatoms.</title>
        <authorList>
            <person name="Roberts W.R."/>
            <person name="Alverson A.J."/>
        </authorList>
    </citation>
    <scope>NUCLEOTIDE SEQUENCE [LARGE SCALE GENOMIC DNA]</scope>
    <source>
        <strain evidence="4 5">AJA276-08</strain>
    </source>
</reference>
<evidence type="ECO:0000259" key="3">
    <source>
        <dbReference type="Pfam" id="PF04755"/>
    </source>
</evidence>
<gene>
    <name evidence="4" type="ORF">ACHAW5_007480</name>
</gene>
<sequence>MPDVSYPSDYDADALESDKKRVSVDTDEDDAAIRDELKRELILLASVTNRGTCASTEENNLVVDLVAQLEALNPTVDPALNSQGDWELCYSSTQSFRSSPFFLAIRAFLGDNNKAMADTAFTIHDRATTASRVGKVRQIIDKNNSELVSEYDLSVGLIPGLPFRVKGTVVTSAELTTIAPETWEMTVRGTKVNGSNVPFLDQYLDDNAVEIPVGEAFKAIGGSIPTAVLKTFYVDEGMRITRDIDDNFFVFTRA</sequence>
<dbReference type="AlphaFoldDB" id="A0ABD3Q081"/>
<evidence type="ECO:0000256" key="1">
    <source>
        <dbReference type="ARBA" id="ARBA00004474"/>
    </source>
</evidence>
<evidence type="ECO:0000256" key="2">
    <source>
        <dbReference type="ARBA" id="ARBA00022640"/>
    </source>
</evidence>
<accession>A0ABD3Q081</accession>
<dbReference type="PANTHER" id="PTHR31906">
    <property type="entry name" value="PLASTID-LIPID-ASSOCIATED PROTEIN 4, CHLOROPLASTIC-RELATED"/>
    <property type="match status" value="1"/>
</dbReference>
<dbReference type="Proteomes" id="UP001530315">
    <property type="component" value="Unassembled WGS sequence"/>
</dbReference>
<proteinExistence type="predicted"/>
<comment type="subcellular location">
    <subcellularLocation>
        <location evidence="1">Plastid</location>
    </subcellularLocation>
</comment>
<name>A0ABD3Q081_9STRA</name>
<dbReference type="Pfam" id="PF04755">
    <property type="entry name" value="PAP_fibrillin"/>
    <property type="match status" value="1"/>
</dbReference>
<keyword evidence="5" id="KW-1185">Reference proteome</keyword>
<dbReference type="GO" id="GO:0009536">
    <property type="term" value="C:plastid"/>
    <property type="evidence" value="ECO:0007669"/>
    <property type="project" value="UniProtKB-SubCell"/>
</dbReference>
<comment type="caution">
    <text evidence="4">The sequence shown here is derived from an EMBL/GenBank/DDBJ whole genome shotgun (WGS) entry which is preliminary data.</text>
</comment>
<dbReference type="EMBL" id="JALLAZ020000518">
    <property type="protein sequence ID" value="KAL3793274.1"/>
    <property type="molecule type" value="Genomic_DNA"/>
</dbReference>
<keyword evidence="2" id="KW-0934">Plastid</keyword>